<reference evidence="1 2" key="1">
    <citation type="journal article" date="2019" name="Sci. Rep.">
        <title>Orb-weaving spider Araneus ventricosus genome elucidates the spidroin gene catalogue.</title>
        <authorList>
            <person name="Kono N."/>
            <person name="Nakamura H."/>
            <person name="Ohtoshi R."/>
            <person name="Moran D.A.P."/>
            <person name="Shinohara A."/>
            <person name="Yoshida Y."/>
            <person name="Fujiwara M."/>
            <person name="Mori M."/>
            <person name="Tomita M."/>
            <person name="Arakawa K."/>
        </authorList>
    </citation>
    <scope>NUCLEOTIDE SEQUENCE [LARGE SCALE GENOMIC DNA]</scope>
</reference>
<sequence length="99" mass="10730">MTLDSPYLKLAIPLYSIPSICPNTVFSTHSSRKIRHAIHLKLQSALAVGRELSSLTLYSCSSIPLFPPRSGFPIKLASSRGPNLVKSFHVPTTLAKGPT</sequence>
<gene>
    <name evidence="1" type="ORF">AVEN_70232_1</name>
</gene>
<dbReference type="EMBL" id="BGPR01001305">
    <property type="protein sequence ID" value="GBM50593.1"/>
    <property type="molecule type" value="Genomic_DNA"/>
</dbReference>
<organism evidence="1 2">
    <name type="scientific">Araneus ventricosus</name>
    <name type="common">Orbweaver spider</name>
    <name type="synonym">Epeira ventricosa</name>
    <dbReference type="NCBI Taxonomy" id="182803"/>
    <lineage>
        <taxon>Eukaryota</taxon>
        <taxon>Metazoa</taxon>
        <taxon>Ecdysozoa</taxon>
        <taxon>Arthropoda</taxon>
        <taxon>Chelicerata</taxon>
        <taxon>Arachnida</taxon>
        <taxon>Araneae</taxon>
        <taxon>Araneomorphae</taxon>
        <taxon>Entelegynae</taxon>
        <taxon>Araneoidea</taxon>
        <taxon>Araneidae</taxon>
        <taxon>Araneus</taxon>
    </lineage>
</organism>
<dbReference type="AlphaFoldDB" id="A0A4Y2GAF3"/>
<protein>
    <submittedName>
        <fullName evidence="1">Uncharacterized protein</fullName>
    </submittedName>
</protein>
<keyword evidence="2" id="KW-1185">Reference proteome</keyword>
<accession>A0A4Y2GAF3</accession>
<evidence type="ECO:0000313" key="2">
    <source>
        <dbReference type="Proteomes" id="UP000499080"/>
    </source>
</evidence>
<dbReference type="Proteomes" id="UP000499080">
    <property type="component" value="Unassembled WGS sequence"/>
</dbReference>
<comment type="caution">
    <text evidence="1">The sequence shown here is derived from an EMBL/GenBank/DDBJ whole genome shotgun (WGS) entry which is preliminary data.</text>
</comment>
<evidence type="ECO:0000313" key="1">
    <source>
        <dbReference type="EMBL" id="GBM50593.1"/>
    </source>
</evidence>
<proteinExistence type="predicted"/>
<name>A0A4Y2GAF3_ARAVE</name>